<gene>
    <name evidence="2" type="ORF">FSCOSCO3_A015569</name>
</gene>
<feature type="region of interest" description="Disordered" evidence="1">
    <location>
        <begin position="27"/>
        <end position="54"/>
    </location>
</feature>
<evidence type="ECO:0000313" key="2">
    <source>
        <dbReference type="EMBL" id="CAK6982895.1"/>
    </source>
</evidence>
<protein>
    <submittedName>
        <fullName evidence="2">Uncharacterized protein LOC117541213</fullName>
    </submittedName>
</protein>
<accession>A0AAV1QIC0</accession>
<feature type="region of interest" description="Disordered" evidence="1">
    <location>
        <begin position="1"/>
        <end position="20"/>
    </location>
</feature>
<evidence type="ECO:0000256" key="1">
    <source>
        <dbReference type="SAM" id="MobiDB-lite"/>
    </source>
</evidence>
<dbReference type="Proteomes" id="UP001314229">
    <property type="component" value="Unassembled WGS sequence"/>
</dbReference>
<evidence type="ECO:0000313" key="3">
    <source>
        <dbReference type="Proteomes" id="UP001314229"/>
    </source>
</evidence>
<sequence>FVNYLRRKAPAPGTQMENAVRYIRRRDKQRAAAAGSSTSSRSTASVLAAKSAST</sequence>
<reference evidence="2 3" key="1">
    <citation type="submission" date="2024-01" db="EMBL/GenBank/DDBJ databases">
        <authorList>
            <person name="Alioto T."/>
            <person name="Alioto T."/>
            <person name="Gomez Garrido J."/>
        </authorList>
    </citation>
    <scope>NUCLEOTIDE SEQUENCE [LARGE SCALE GENOMIC DNA]</scope>
</reference>
<feature type="non-terminal residue" evidence="2">
    <location>
        <position position="1"/>
    </location>
</feature>
<feature type="compositionally biased region" description="Low complexity" evidence="1">
    <location>
        <begin position="31"/>
        <end position="54"/>
    </location>
</feature>
<name>A0AAV1QIC0_SCOSC</name>
<proteinExistence type="predicted"/>
<dbReference type="AlphaFoldDB" id="A0AAV1QIC0"/>
<comment type="caution">
    <text evidence="2">The sequence shown here is derived from an EMBL/GenBank/DDBJ whole genome shotgun (WGS) entry which is preliminary data.</text>
</comment>
<organism evidence="2 3">
    <name type="scientific">Scomber scombrus</name>
    <name type="common">Atlantic mackerel</name>
    <name type="synonym">Scomber vernalis</name>
    <dbReference type="NCBI Taxonomy" id="13677"/>
    <lineage>
        <taxon>Eukaryota</taxon>
        <taxon>Metazoa</taxon>
        <taxon>Chordata</taxon>
        <taxon>Craniata</taxon>
        <taxon>Vertebrata</taxon>
        <taxon>Euteleostomi</taxon>
        <taxon>Actinopterygii</taxon>
        <taxon>Neopterygii</taxon>
        <taxon>Teleostei</taxon>
        <taxon>Neoteleostei</taxon>
        <taxon>Acanthomorphata</taxon>
        <taxon>Pelagiaria</taxon>
        <taxon>Scombriformes</taxon>
        <taxon>Scombridae</taxon>
        <taxon>Scomber</taxon>
    </lineage>
</organism>
<feature type="non-terminal residue" evidence="2">
    <location>
        <position position="54"/>
    </location>
</feature>
<dbReference type="EMBL" id="CAWUFR010001129">
    <property type="protein sequence ID" value="CAK6982895.1"/>
    <property type="molecule type" value="Genomic_DNA"/>
</dbReference>
<keyword evidence="3" id="KW-1185">Reference proteome</keyword>